<gene>
    <name evidence="6" type="ORF">Tel_06580</name>
</gene>
<evidence type="ECO:0000313" key="7">
    <source>
        <dbReference type="Proteomes" id="UP000055136"/>
    </source>
</evidence>
<dbReference type="Gene3D" id="1.10.760.10">
    <property type="entry name" value="Cytochrome c-like domain"/>
    <property type="match status" value="1"/>
</dbReference>
<keyword evidence="7" id="KW-1185">Reference proteome</keyword>
<accession>A0A0S2TCI3</accession>
<dbReference type="KEGG" id="tee:Tel_06580"/>
<proteinExistence type="predicted"/>
<protein>
    <recommendedName>
        <fullName evidence="5">Cytochrome c domain-containing protein</fullName>
    </recommendedName>
</protein>
<dbReference type="Pfam" id="PF13442">
    <property type="entry name" value="Cytochrome_CBB3"/>
    <property type="match status" value="1"/>
</dbReference>
<dbReference type="GO" id="GO:0020037">
    <property type="term" value="F:heme binding"/>
    <property type="evidence" value="ECO:0007669"/>
    <property type="project" value="InterPro"/>
</dbReference>
<dbReference type="Proteomes" id="UP000055136">
    <property type="component" value="Chromosome"/>
</dbReference>
<keyword evidence="2 4" id="KW-0479">Metal-binding</keyword>
<feature type="domain" description="Cytochrome c" evidence="5">
    <location>
        <begin position="17"/>
        <end position="88"/>
    </location>
</feature>
<reference evidence="6" key="1">
    <citation type="submission" date="2015-10" db="EMBL/GenBank/DDBJ databases">
        <title>Description of Candidatus Tenderia electrophaga gen. nov, sp. nov., an Uncultivated Electroautotroph from a Biocathode Enrichment.</title>
        <authorList>
            <person name="Eddie B.J."/>
            <person name="Malanoski A.P."/>
            <person name="Wang Z."/>
            <person name="Hall R.J."/>
            <person name="Oh S.D."/>
            <person name="Heiner C."/>
            <person name="Lin B."/>
            <person name="Strycharz-Glaven S.M."/>
        </authorList>
    </citation>
    <scope>NUCLEOTIDE SEQUENCE [LARGE SCALE GENOMIC DNA]</scope>
    <source>
        <strain evidence="6">NRL1</strain>
    </source>
</reference>
<dbReference type="PROSITE" id="PS51007">
    <property type="entry name" value="CYTC"/>
    <property type="match status" value="1"/>
</dbReference>
<organism evidence="6 7">
    <name type="scientific">Candidatus Tenderia electrophaga</name>
    <dbReference type="NCBI Taxonomy" id="1748243"/>
    <lineage>
        <taxon>Bacteria</taxon>
        <taxon>Pseudomonadati</taxon>
        <taxon>Pseudomonadota</taxon>
        <taxon>Gammaproteobacteria</taxon>
        <taxon>Candidatus Tenderiales</taxon>
        <taxon>Candidatus Tenderiaceae</taxon>
        <taxon>Candidatus Tenderia</taxon>
    </lineage>
</organism>
<dbReference type="EMBL" id="CP013099">
    <property type="protein sequence ID" value="ALP52847.1"/>
    <property type="molecule type" value="Genomic_DNA"/>
</dbReference>
<evidence type="ECO:0000256" key="1">
    <source>
        <dbReference type="ARBA" id="ARBA00022617"/>
    </source>
</evidence>
<name>A0A0S2TCI3_9GAMM</name>
<dbReference type="InterPro" id="IPR009056">
    <property type="entry name" value="Cyt_c-like_dom"/>
</dbReference>
<evidence type="ECO:0000256" key="2">
    <source>
        <dbReference type="ARBA" id="ARBA00022723"/>
    </source>
</evidence>
<evidence type="ECO:0000313" key="6">
    <source>
        <dbReference type="EMBL" id="ALP52847.1"/>
    </source>
</evidence>
<dbReference type="GO" id="GO:0009055">
    <property type="term" value="F:electron transfer activity"/>
    <property type="evidence" value="ECO:0007669"/>
    <property type="project" value="InterPro"/>
</dbReference>
<sequence length="96" mass="10483">MALLATGCSQPNNYVPRVGASGEDMFRNACFECHKPQENGRYFDLDAEMASVAAIADKISEGGFSMPAFPHIEGEELQRLSEYVLAHSKTPEGDND</sequence>
<keyword evidence="1 4" id="KW-0349">Heme</keyword>
<dbReference type="InterPro" id="IPR036909">
    <property type="entry name" value="Cyt_c-like_dom_sf"/>
</dbReference>
<dbReference type="GO" id="GO:0046872">
    <property type="term" value="F:metal ion binding"/>
    <property type="evidence" value="ECO:0007669"/>
    <property type="project" value="UniProtKB-KW"/>
</dbReference>
<evidence type="ECO:0000256" key="4">
    <source>
        <dbReference type="PROSITE-ProRule" id="PRU00433"/>
    </source>
</evidence>
<evidence type="ECO:0000259" key="5">
    <source>
        <dbReference type="PROSITE" id="PS51007"/>
    </source>
</evidence>
<dbReference type="SUPFAM" id="SSF46626">
    <property type="entry name" value="Cytochrome c"/>
    <property type="match status" value="1"/>
</dbReference>
<dbReference type="STRING" id="1748243.Tel_06580"/>
<evidence type="ECO:0000256" key="3">
    <source>
        <dbReference type="ARBA" id="ARBA00023004"/>
    </source>
</evidence>
<keyword evidence="3 4" id="KW-0408">Iron</keyword>
<dbReference type="AlphaFoldDB" id="A0A0S2TCI3"/>